<sequence length="249" mass="25893">GDKADETQDRAPTDGGPDASPNLEQPSSVDELTSTIDKDRSYSGADVTKMFSDWAAKEGRVALTRAETAETEAKRATGELTGLTTRFDTLSAQMDDILKGREDAERDALKDQPEKLSVLDGRLANAKEARRLGGLLKDIDAKQALLESSTAEAGKVTARVAITAAASRAGVSEKALADLVPDGDAGRLATAADLLKKSGSEADRGAGTKDKPAGLSQRPVSAQRAPGTDPSGMSSEDKIAAGLGRKKKG</sequence>
<feature type="region of interest" description="Disordered" evidence="1">
    <location>
        <begin position="1"/>
        <end position="37"/>
    </location>
</feature>
<dbReference type="AlphaFoldDB" id="A0A0F9NIM2"/>
<proteinExistence type="predicted"/>
<accession>A0A0F9NIM2</accession>
<evidence type="ECO:0000256" key="1">
    <source>
        <dbReference type="SAM" id="MobiDB-lite"/>
    </source>
</evidence>
<protein>
    <recommendedName>
        <fullName evidence="3">Scaffolding protein</fullName>
    </recommendedName>
</protein>
<organism evidence="2">
    <name type="scientific">marine sediment metagenome</name>
    <dbReference type="NCBI Taxonomy" id="412755"/>
    <lineage>
        <taxon>unclassified sequences</taxon>
        <taxon>metagenomes</taxon>
        <taxon>ecological metagenomes</taxon>
    </lineage>
</organism>
<evidence type="ECO:0008006" key="3">
    <source>
        <dbReference type="Google" id="ProtNLM"/>
    </source>
</evidence>
<feature type="compositionally biased region" description="Basic and acidic residues" evidence="1">
    <location>
        <begin position="1"/>
        <end position="12"/>
    </location>
</feature>
<dbReference type="EMBL" id="LAZR01008061">
    <property type="protein sequence ID" value="KKM81192.1"/>
    <property type="molecule type" value="Genomic_DNA"/>
</dbReference>
<feature type="compositionally biased region" description="Basic and acidic residues" evidence="1">
    <location>
        <begin position="196"/>
        <end position="212"/>
    </location>
</feature>
<feature type="compositionally biased region" description="Polar residues" evidence="1">
    <location>
        <begin position="22"/>
        <end position="35"/>
    </location>
</feature>
<feature type="region of interest" description="Disordered" evidence="1">
    <location>
        <begin position="196"/>
        <end position="249"/>
    </location>
</feature>
<gene>
    <name evidence="2" type="ORF">LCGC14_1332200</name>
</gene>
<reference evidence="2" key="1">
    <citation type="journal article" date="2015" name="Nature">
        <title>Complex archaea that bridge the gap between prokaryotes and eukaryotes.</title>
        <authorList>
            <person name="Spang A."/>
            <person name="Saw J.H."/>
            <person name="Jorgensen S.L."/>
            <person name="Zaremba-Niedzwiedzka K."/>
            <person name="Martijn J."/>
            <person name="Lind A.E."/>
            <person name="van Eijk R."/>
            <person name="Schleper C."/>
            <person name="Guy L."/>
            <person name="Ettema T.J."/>
        </authorList>
    </citation>
    <scope>NUCLEOTIDE SEQUENCE</scope>
</reference>
<comment type="caution">
    <text evidence="2">The sequence shown here is derived from an EMBL/GenBank/DDBJ whole genome shotgun (WGS) entry which is preliminary data.</text>
</comment>
<name>A0A0F9NIM2_9ZZZZ</name>
<feature type="non-terminal residue" evidence="2">
    <location>
        <position position="1"/>
    </location>
</feature>
<evidence type="ECO:0000313" key="2">
    <source>
        <dbReference type="EMBL" id="KKM81192.1"/>
    </source>
</evidence>